<organism evidence="2 3">
    <name type="scientific">Fertoeibacter niger</name>
    <dbReference type="NCBI Taxonomy" id="2656921"/>
    <lineage>
        <taxon>Bacteria</taxon>
        <taxon>Pseudomonadati</taxon>
        <taxon>Pseudomonadota</taxon>
        <taxon>Alphaproteobacteria</taxon>
        <taxon>Rhodobacterales</taxon>
        <taxon>Paracoccaceae</taxon>
        <taxon>Fertoeibacter</taxon>
    </lineage>
</organism>
<dbReference type="Pfam" id="PF01636">
    <property type="entry name" value="APH"/>
    <property type="match status" value="1"/>
</dbReference>
<evidence type="ECO:0000259" key="1">
    <source>
        <dbReference type="Pfam" id="PF01636"/>
    </source>
</evidence>
<dbReference type="SUPFAM" id="SSF56112">
    <property type="entry name" value="Protein kinase-like (PK-like)"/>
    <property type="match status" value="1"/>
</dbReference>
<dbReference type="EMBL" id="WHUT02000002">
    <property type="protein sequence ID" value="NUB43812.1"/>
    <property type="molecule type" value="Genomic_DNA"/>
</dbReference>
<evidence type="ECO:0000313" key="2">
    <source>
        <dbReference type="EMBL" id="NUB43812.1"/>
    </source>
</evidence>
<proteinExistence type="predicted"/>
<reference evidence="2" key="1">
    <citation type="submission" date="2020-05" db="EMBL/GenBank/DDBJ databases">
        <title>Fertoebacter nigrum gen. nov., sp. nov., a new member of the family Rhodobacteraceae.</title>
        <authorList>
            <person name="Szuroczki S."/>
            <person name="Abbaszade G."/>
            <person name="Buni D."/>
            <person name="Schumann P."/>
            <person name="Toth E."/>
        </authorList>
    </citation>
    <scope>NUCLEOTIDE SEQUENCE</scope>
    <source>
        <strain evidence="2">RG-N-1a</strain>
    </source>
</reference>
<name>A0A8X8GVC1_9RHOB</name>
<dbReference type="Proteomes" id="UP000484076">
    <property type="component" value="Unassembled WGS sequence"/>
</dbReference>
<protein>
    <submittedName>
        <fullName evidence="2">Phosphotransferase</fullName>
    </submittedName>
</protein>
<keyword evidence="3" id="KW-1185">Reference proteome</keyword>
<dbReference type="Gene3D" id="3.90.1200.10">
    <property type="match status" value="1"/>
</dbReference>
<gene>
    <name evidence="2" type="ORF">GEU84_005400</name>
</gene>
<evidence type="ECO:0000313" key="3">
    <source>
        <dbReference type="Proteomes" id="UP000484076"/>
    </source>
</evidence>
<dbReference type="InterPro" id="IPR002575">
    <property type="entry name" value="Aminoglycoside_PTrfase"/>
</dbReference>
<feature type="domain" description="Aminoglycoside phosphotransferase" evidence="1">
    <location>
        <begin position="132"/>
        <end position="198"/>
    </location>
</feature>
<dbReference type="AlphaFoldDB" id="A0A8X8GVC1"/>
<dbReference type="InterPro" id="IPR011009">
    <property type="entry name" value="Kinase-like_dom_sf"/>
</dbReference>
<accession>A0A8X8GVC1</accession>
<comment type="caution">
    <text evidence="2">The sequence shown here is derived from an EMBL/GenBank/DDBJ whole genome shotgun (WGS) entry which is preliminary data.</text>
</comment>
<dbReference type="RefSeq" id="WP_152824143.1">
    <property type="nucleotide sequence ID" value="NZ_WHUT02000002.1"/>
</dbReference>
<sequence>MTDFTGLAAWGDVAVQGPLAGGARSALWRVEVNGQACVARRNAEGVAALRWLARVLAAAQASGLVVPMPCPARDGRLAVAGWTVEPYLAGQSALPAELPALAAPLARFHRRTAGFPQRPGWHPPGLPQGVGAQVRRVWPEGRQAVIHGDLHAGNVLRLPCGRLALLDWEEARRDAPAIDRAALAGFAGQRRLHAAVEVLACWRAEPARARAMARTLRNWT</sequence>